<gene>
    <name evidence="1" type="ORF">QBD03_07360</name>
</gene>
<protein>
    <submittedName>
        <fullName evidence="1">Uncharacterized protein</fullName>
    </submittedName>
</protein>
<dbReference type="AlphaFoldDB" id="A0AAF0GPE7"/>
<dbReference type="EMBL" id="CP122959">
    <property type="protein sequence ID" value="WGI18568.1"/>
    <property type="molecule type" value="Genomic_DNA"/>
</dbReference>
<dbReference type="Proteomes" id="UP001179858">
    <property type="component" value="Chromosome"/>
</dbReference>
<accession>A0AAF0GPE7</accession>
<reference evidence="1" key="1">
    <citation type="submission" date="2023-04" db="EMBL/GenBank/DDBJ databases">
        <title>Novel strain of Lactilactobacillus sakei and use thereof.</title>
        <authorList>
            <person name="Kim S.Y."/>
        </authorList>
    </citation>
    <scope>NUCLEOTIDE SEQUENCE</scope>
    <source>
        <strain evidence="1">HUP1</strain>
    </source>
</reference>
<organism evidence="1 2">
    <name type="scientific">Latilactobacillus sakei</name>
    <name type="common">Lactobacillus sakei</name>
    <dbReference type="NCBI Taxonomy" id="1599"/>
    <lineage>
        <taxon>Bacteria</taxon>
        <taxon>Bacillati</taxon>
        <taxon>Bacillota</taxon>
        <taxon>Bacilli</taxon>
        <taxon>Lactobacillales</taxon>
        <taxon>Lactobacillaceae</taxon>
        <taxon>Latilactobacillus</taxon>
    </lineage>
</organism>
<proteinExistence type="predicted"/>
<name>A0AAF0GPE7_LATSK</name>
<sequence>MTRSKRKLDIPLISMVNYNSIPIDNTPIMYDLGDKLSFEIDANFLITPNGFLELSKIINEITDSYNHEMMLSIDFSLGYTYGEVGARITRYWNKYSAIISEQDNKKGIYNITNEFEIDSKRIPADSQGNVFDGSITLAIEWTAEVEDVTLTNDIATLYLPIFYRRGHSDGKSN</sequence>
<evidence type="ECO:0000313" key="1">
    <source>
        <dbReference type="EMBL" id="WGI18568.1"/>
    </source>
</evidence>
<evidence type="ECO:0000313" key="2">
    <source>
        <dbReference type="Proteomes" id="UP001179858"/>
    </source>
</evidence>
<dbReference type="RefSeq" id="WP_280102634.1">
    <property type="nucleotide sequence ID" value="NZ_CP122959.1"/>
</dbReference>